<dbReference type="Gene3D" id="3.40.50.2300">
    <property type="match status" value="1"/>
</dbReference>
<feature type="compositionally biased region" description="Low complexity" evidence="3">
    <location>
        <begin position="134"/>
        <end position="147"/>
    </location>
</feature>
<dbReference type="InterPro" id="IPR001789">
    <property type="entry name" value="Sig_transdc_resp-reg_receiver"/>
</dbReference>
<dbReference type="GO" id="GO:0000160">
    <property type="term" value="P:phosphorelay signal transduction system"/>
    <property type="evidence" value="ECO:0007669"/>
    <property type="project" value="InterPro"/>
</dbReference>
<evidence type="ECO:0000313" key="6">
    <source>
        <dbReference type="Proteomes" id="UP001231189"/>
    </source>
</evidence>
<organism evidence="5 6">
    <name type="scientific">Lolium multiflorum</name>
    <name type="common">Italian ryegrass</name>
    <name type="synonym">Lolium perenne subsp. multiflorum</name>
    <dbReference type="NCBI Taxonomy" id="4521"/>
    <lineage>
        <taxon>Eukaryota</taxon>
        <taxon>Viridiplantae</taxon>
        <taxon>Streptophyta</taxon>
        <taxon>Embryophyta</taxon>
        <taxon>Tracheophyta</taxon>
        <taxon>Spermatophyta</taxon>
        <taxon>Magnoliopsida</taxon>
        <taxon>Liliopsida</taxon>
        <taxon>Poales</taxon>
        <taxon>Poaceae</taxon>
        <taxon>BOP clade</taxon>
        <taxon>Pooideae</taxon>
        <taxon>Poodae</taxon>
        <taxon>Poeae</taxon>
        <taxon>Poeae Chloroplast Group 2 (Poeae type)</taxon>
        <taxon>Loliodinae</taxon>
        <taxon>Loliinae</taxon>
        <taxon>Lolium</taxon>
    </lineage>
</organism>
<dbReference type="PANTHER" id="PTHR45339:SF3">
    <property type="entry name" value="HISTIDINE KINASE"/>
    <property type="match status" value="1"/>
</dbReference>
<dbReference type="SUPFAM" id="SSF52172">
    <property type="entry name" value="CheY-like"/>
    <property type="match status" value="1"/>
</dbReference>
<evidence type="ECO:0000256" key="2">
    <source>
        <dbReference type="PROSITE-ProRule" id="PRU00169"/>
    </source>
</evidence>
<evidence type="ECO:0000313" key="5">
    <source>
        <dbReference type="EMBL" id="KAK1650837.1"/>
    </source>
</evidence>
<evidence type="ECO:0000256" key="1">
    <source>
        <dbReference type="ARBA" id="ARBA00022553"/>
    </source>
</evidence>
<dbReference type="CDD" id="cd17546">
    <property type="entry name" value="REC_hyHK_CKI1_RcsC-like"/>
    <property type="match status" value="1"/>
</dbReference>
<name>A0AAD8WE54_LOLMU</name>
<dbReference type="AlphaFoldDB" id="A0AAD8WE54"/>
<feature type="domain" description="Response regulatory" evidence="4">
    <location>
        <begin position="165"/>
        <end position="299"/>
    </location>
</feature>
<accession>A0AAD8WE54</accession>
<dbReference type="PROSITE" id="PS50110">
    <property type="entry name" value="RESPONSE_REGULATORY"/>
    <property type="match status" value="1"/>
</dbReference>
<evidence type="ECO:0000259" key="4">
    <source>
        <dbReference type="PROSITE" id="PS50110"/>
    </source>
</evidence>
<evidence type="ECO:0000256" key="3">
    <source>
        <dbReference type="SAM" id="MobiDB-lite"/>
    </source>
</evidence>
<sequence length="303" mass="33000">MEKARAAVCASPSRPASISLSKGDGDDLYGVADRCFSSKEMVTQVMRNRSGNHVGHLHPFCLLIIVDISGGRINEILEEAPSLARIKHQVPCRVGITINELLAADQATIASSEITSAAVVPQEPPRLGDDKPLEANAASSETTSAAEVPQEPPKLEDDKPLEGKRVLLVEDTRVLQFIQKKMLSIMGATVVVAADGSEDVAMFINALEIASGGVASEERVALPYDAIFMDFQMLVMDGYEATKRIREEEIRYGIHTPIIALTAHSEEEDLQKTIHAGMDLHLTKPIQKEKVMEAVHQVLKEDN</sequence>
<reference evidence="5" key="1">
    <citation type="submission" date="2023-07" db="EMBL/GenBank/DDBJ databases">
        <title>A chromosome-level genome assembly of Lolium multiflorum.</title>
        <authorList>
            <person name="Chen Y."/>
            <person name="Copetti D."/>
            <person name="Kolliker R."/>
            <person name="Studer B."/>
        </authorList>
    </citation>
    <scope>NUCLEOTIDE SEQUENCE</scope>
    <source>
        <strain evidence="5">02402/16</strain>
        <tissue evidence="5">Leaf</tissue>
    </source>
</reference>
<protein>
    <recommendedName>
        <fullName evidence="4">Response regulatory domain-containing protein</fullName>
    </recommendedName>
</protein>
<gene>
    <name evidence="5" type="ORF">QYE76_068642</name>
</gene>
<dbReference type="InterPro" id="IPR011006">
    <property type="entry name" value="CheY-like_superfamily"/>
</dbReference>
<feature type="modified residue" description="4-aspartylphosphate" evidence="2">
    <location>
        <position position="230"/>
    </location>
</feature>
<dbReference type="PANTHER" id="PTHR45339">
    <property type="entry name" value="HYBRID SIGNAL TRANSDUCTION HISTIDINE KINASE J"/>
    <property type="match status" value="1"/>
</dbReference>
<keyword evidence="1 2" id="KW-0597">Phosphoprotein</keyword>
<keyword evidence="6" id="KW-1185">Reference proteome</keyword>
<dbReference type="EMBL" id="JAUUTY010000004">
    <property type="protein sequence ID" value="KAK1650837.1"/>
    <property type="molecule type" value="Genomic_DNA"/>
</dbReference>
<comment type="caution">
    <text evidence="5">The sequence shown here is derived from an EMBL/GenBank/DDBJ whole genome shotgun (WGS) entry which is preliminary data.</text>
</comment>
<proteinExistence type="predicted"/>
<dbReference type="Pfam" id="PF00072">
    <property type="entry name" value="Response_reg"/>
    <property type="match status" value="1"/>
</dbReference>
<dbReference type="SMART" id="SM00448">
    <property type="entry name" value="REC"/>
    <property type="match status" value="1"/>
</dbReference>
<feature type="region of interest" description="Disordered" evidence="3">
    <location>
        <begin position="119"/>
        <end position="159"/>
    </location>
</feature>
<dbReference type="Proteomes" id="UP001231189">
    <property type="component" value="Unassembled WGS sequence"/>
</dbReference>